<name>A0A0D3K1T5_EMIH1</name>
<reference evidence="2" key="1">
    <citation type="journal article" date="2013" name="Nature">
        <title>Pan genome of the phytoplankton Emiliania underpins its global distribution.</title>
        <authorList>
            <person name="Read B.A."/>
            <person name="Kegel J."/>
            <person name="Klute M.J."/>
            <person name="Kuo A."/>
            <person name="Lefebvre S.C."/>
            <person name="Maumus F."/>
            <person name="Mayer C."/>
            <person name="Miller J."/>
            <person name="Monier A."/>
            <person name="Salamov A."/>
            <person name="Young J."/>
            <person name="Aguilar M."/>
            <person name="Claverie J.M."/>
            <person name="Frickenhaus S."/>
            <person name="Gonzalez K."/>
            <person name="Herman E.K."/>
            <person name="Lin Y.C."/>
            <person name="Napier J."/>
            <person name="Ogata H."/>
            <person name="Sarno A.F."/>
            <person name="Shmutz J."/>
            <person name="Schroeder D."/>
            <person name="de Vargas C."/>
            <person name="Verret F."/>
            <person name="von Dassow P."/>
            <person name="Valentin K."/>
            <person name="Van de Peer Y."/>
            <person name="Wheeler G."/>
            <person name="Dacks J.B."/>
            <person name="Delwiche C.F."/>
            <person name="Dyhrman S.T."/>
            <person name="Glockner G."/>
            <person name="John U."/>
            <person name="Richards T."/>
            <person name="Worden A.Z."/>
            <person name="Zhang X."/>
            <person name="Grigoriev I.V."/>
            <person name="Allen A.E."/>
            <person name="Bidle K."/>
            <person name="Borodovsky M."/>
            <person name="Bowler C."/>
            <person name="Brownlee C."/>
            <person name="Cock J.M."/>
            <person name="Elias M."/>
            <person name="Gladyshev V.N."/>
            <person name="Groth M."/>
            <person name="Guda C."/>
            <person name="Hadaegh A."/>
            <person name="Iglesias-Rodriguez M.D."/>
            <person name="Jenkins J."/>
            <person name="Jones B.M."/>
            <person name="Lawson T."/>
            <person name="Leese F."/>
            <person name="Lindquist E."/>
            <person name="Lobanov A."/>
            <person name="Lomsadze A."/>
            <person name="Malik S.B."/>
            <person name="Marsh M.E."/>
            <person name="Mackinder L."/>
            <person name="Mock T."/>
            <person name="Mueller-Roeber B."/>
            <person name="Pagarete A."/>
            <person name="Parker M."/>
            <person name="Probert I."/>
            <person name="Quesneville H."/>
            <person name="Raines C."/>
            <person name="Rensing S.A."/>
            <person name="Riano-Pachon D.M."/>
            <person name="Richier S."/>
            <person name="Rokitta S."/>
            <person name="Shiraiwa Y."/>
            <person name="Soanes D.M."/>
            <person name="van der Giezen M."/>
            <person name="Wahlund T.M."/>
            <person name="Williams B."/>
            <person name="Wilson W."/>
            <person name="Wolfe G."/>
            <person name="Wurch L.L."/>
        </authorList>
    </citation>
    <scope>NUCLEOTIDE SEQUENCE</scope>
</reference>
<dbReference type="PaxDb" id="2903-EOD29720"/>
<dbReference type="AlphaFoldDB" id="A0A0D3K1T5"/>
<dbReference type="EnsemblProtists" id="EOD29720">
    <property type="protein sequence ID" value="EOD29720"/>
    <property type="gene ID" value="EMIHUDRAFT_456731"/>
</dbReference>
<sequence length="109" mass="12091">MQIWSEVASDGTTWAQYIRAHPTGEAVRRARRRFGVIGYNLPAPSAETTPCRGEGVKGIFASASARLASFASCGMVFDDDTQEKGSWRLCPHFSEFYGHDVYILKMQIA</sequence>
<dbReference type="GeneID" id="17274993"/>
<dbReference type="HOGENOM" id="CLU_2188960_0_0_1"/>
<reference evidence="1" key="2">
    <citation type="submission" date="2024-10" db="UniProtKB">
        <authorList>
            <consortium name="EnsemblProtists"/>
        </authorList>
    </citation>
    <scope>IDENTIFICATION</scope>
</reference>
<dbReference type="KEGG" id="ehx:EMIHUDRAFT_456731"/>
<organism evidence="1 2">
    <name type="scientific">Emiliania huxleyi (strain CCMP1516)</name>
    <dbReference type="NCBI Taxonomy" id="280463"/>
    <lineage>
        <taxon>Eukaryota</taxon>
        <taxon>Haptista</taxon>
        <taxon>Haptophyta</taxon>
        <taxon>Prymnesiophyceae</taxon>
        <taxon>Isochrysidales</taxon>
        <taxon>Noelaerhabdaceae</taxon>
        <taxon>Emiliania</taxon>
    </lineage>
</organism>
<evidence type="ECO:0000313" key="1">
    <source>
        <dbReference type="EnsemblProtists" id="EOD29720"/>
    </source>
</evidence>
<proteinExistence type="predicted"/>
<dbReference type="Proteomes" id="UP000013827">
    <property type="component" value="Unassembled WGS sequence"/>
</dbReference>
<accession>A0A0D3K1T5</accession>
<evidence type="ECO:0000313" key="2">
    <source>
        <dbReference type="Proteomes" id="UP000013827"/>
    </source>
</evidence>
<keyword evidence="2" id="KW-1185">Reference proteome</keyword>
<evidence type="ECO:0008006" key="3">
    <source>
        <dbReference type="Google" id="ProtNLM"/>
    </source>
</evidence>
<protein>
    <recommendedName>
        <fullName evidence="3">F5/8 type C domain-containing protein</fullName>
    </recommendedName>
</protein>
<dbReference type="RefSeq" id="XP_005782149.1">
    <property type="nucleotide sequence ID" value="XM_005782092.1"/>
</dbReference>